<feature type="compositionally biased region" description="Polar residues" evidence="1">
    <location>
        <begin position="80"/>
        <end position="89"/>
    </location>
</feature>
<evidence type="ECO:0000313" key="2">
    <source>
        <dbReference type="EMBL" id="CCO20112.1"/>
    </source>
</evidence>
<feature type="region of interest" description="Disordered" evidence="1">
    <location>
        <begin position="553"/>
        <end position="818"/>
    </location>
</feature>
<dbReference type="KEGG" id="bpg:Bathy16g01720"/>
<sequence>MNNNINNNGQTTQIKSALKSTSRSLVYRQNQHQHQQMENMNEQQRRVSFQSGRPPVVEGGARLAQLRAARKRAAQQKAQETSSNTNGQGNKLPFGTSWGNQTDQAGAQRRRHQNLTQHSSMSSSRMERLRKRKGTGRQVKPRPFVLVMKAPAESLGRAALPDGGAKKRRTAMVVEELDGTNFTGEGEHSAAASRDGDRAGSFAENEGFAGYDFNGNRTAQPMFRPKSPHAKGQQQRKVSMEMNSQLRLLREQHMQEGGVLAEAIEEERLKREQMELEKRREMLRKSSMGSGGEVTNTPMAAEALVNMFNIPGREDEAILHQDSPDWQGVSHMGAAGGQSQPQVQPVGMLNENLNNDDDEFGGGFEAGDDDFDQEDLVGGQFADDRAFDEEGFPIRKPRGEAHKRLREEMARRKSLAFGGLQTIVVEDLTGGSQKVRKSSRQRQKPLEYWRGEKKVYERVHGSLPTIKATQRQTRNKMWPRKTPGGPSETFRVLKLRPTEQFNKIGAERRDSLDQLMTARNGAPLHDSDAEDEEIWDVDGVEFDQHGRRIKTFAKTPKEYYGRNGRATPNYNNNNNNNNNNNMNNNGSGKKKRGRPRKNPTVLVDENDDDDGQQQQQHQEEEQNEQVRGKHIRLAPDTDDEDEEDERDDELEENTRRNSEAIHNTNHDDDDDQEAEKEANEAARMAELELEEEREEEARKASKAKEDLIMEAEQKAAMELKITQEEIPEEEEEEEEEDDEESRALKKRLADAEAELDALDAANEAARKMLDQHDERDSLEEDGNGDALPPSTAREKDGQAKVEEEKTSRFSMSLEANKGVFYDEEADKDLIENDPAIKSGSINLEEDLDDGDDDDDNEDDDDEEDRDVAAKRDSLSSKSEEENDRRDNDALAIPMDLDE</sequence>
<dbReference type="RefSeq" id="XP_007508495.1">
    <property type="nucleotide sequence ID" value="XM_007508433.1"/>
</dbReference>
<keyword evidence="3" id="KW-1185">Reference proteome</keyword>
<feature type="compositionally biased region" description="Basic and acidic residues" evidence="1">
    <location>
        <begin position="764"/>
        <end position="775"/>
    </location>
</feature>
<dbReference type="AlphaFoldDB" id="K8EPD1"/>
<feature type="compositionally biased region" description="Basic and acidic residues" evidence="1">
    <location>
        <begin position="792"/>
        <end position="807"/>
    </location>
</feature>
<dbReference type="GeneID" id="19011121"/>
<evidence type="ECO:0000313" key="3">
    <source>
        <dbReference type="Proteomes" id="UP000198341"/>
    </source>
</evidence>
<feature type="compositionally biased region" description="Basic and acidic residues" evidence="1">
    <location>
        <begin position="866"/>
        <end position="888"/>
    </location>
</feature>
<feature type="compositionally biased region" description="Basic and acidic residues" evidence="1">
    <location>
        <begin position="617"/>
        <end position="627"/>
    </location>
</feature>
<feature type="compositionally biased region" description="Basic and acidic residues" evidence="1">
    <location>
        <begin position="741"/>
        <end position="750"/>
    </location>
</feature>
<dbReference type="OrthoDB" id="1939643at2759"/>
<protein>
    <submittedName>
        <fullName evidence="2">Uncharacterized protein</fullName>
    </submittedName>
</protein>
<dbReference type="STRING" id="41875.K8EPD1"/>
<feature type="region of interest" description="Disordered" evidence="1">
    <location>
        <begin position="16"/>
        <end position="137"/>
    </location>
</feature>
<feature type="compositionally biased region" description="Low complexity" evidence="1">
    <location>
        <begin position="28"/>
        <end position="42"/>
    </location>
</feature>
<feature type="compositionally biased region" description="Acidic residues" evidence="1">
    <location>
        <begin position="725"/>
        <end position="740"/>
    </location>
</feature>
<feature type="compositionally biased region" description="Basic residues" evidence="1">
    <location>
        <begin position="588"/>
        <end position="597"/>
    </location>
</feature>
<feature type="compositionally biased region" description="Acidic residues" evidence="1">
    <location>
        <begin position="843"/>
        <end position="865"/>
    </location>
</feature>
<reference evidence="2 3" key="1">
    <citation type="submission" date="2011-10" db="EMBL/GenBank/DDBJ databases">
        <authorList>
            <person name="Genoscope - CEA"/>
        </authorList>
    </citation>
    <scope>NUCLEOTIDE SEQUENCE [LARGE SCALE GENOMIC DNA]</scope>
    <source>
        <strain evidence="2 3">RCC 1105</strain>
    </source>
</reference>
<proteinExistence type="predicted"/>
<dbReference type="Proteomes" id="UP000198341">
    <property type="component" value="Chromosome 16"/>
</dbReference>
<feature type="compositionally biased region" description="Low complexity" evidence="1">
    <location>
        <begin position="569"/>
        <end position="587"/>
    </location>
</feature>
<gene>
    <name evidence="2" type="ordered locus">Bathy16g01720</name>
</gene>
<organism evidence="2 3">
    <name type="scientific">Bathycoccus prasinos</name>
    <dbReference type="NCBI Taxonomy" id="41875"/>
    <lineage>
        <taxon>Eukaryota</taxon>
        <taxon>Viridiplantae</taxon>
        <taxon>Chlorophyta</taxon>
        <taxon>Mamiellophyceae</taxon>
        <taxon>Mamiellales</taxon>
        <taxon>Bathycoccaceae</taxon>
        <taxon>Bathycoccus</taxon>
    </lineage>
</organism>
<evidence type="ECO:0000256" key="1">
    <source>
        <dbReference type="SAM" id="MobiDB-lite"/>
    </source>
</evidence>
<dbReference type="eggNOG" id="ENOG502SEFK">
    <property type="taxonomic scope" value="Eukaryota"/>
</dbReference>
<feature type="region of interest" description="Disordered" evidence="1">
    <location>
        <begin position="830"/>
        <end position="898"/>
    </location>
</feature>
<feature type="compositionally biased region" description="Acidic residues" evidence="1">
    <location>
        <begin position="636"/>
        <end position="651"/>
    </location>
</feature>
<feature type="compositionally biased region" description="Basic and acidic residues" evidence="1">
    <location>
        <begin position="695"/>
        <end position="723"/>
    </location>
</feature>
<feature type="compositionally biased region" description="Basic and acidic residues" evidence="1">
    <location>
        <begin position="675"/>
        <end position="686"/>
    </location>
</feature>
<accession>K8EPD1</accession>
<feature type="region of interest" description="Disordered" evidence="1">
    <location>
        <begin position="181"/>
        <end position="237"/>
    </location>
</feature>
<name>K8EPD1_9CHLO</name>
<dbReference type="EMBL" id="FO082263">
    <property type="protein sequence ID" value="CCO20112.1"/>
    <property type="molecule type" value="Genomic_DNA"/>
</dbReference>